<comment type="pathway">
    <text evidence="7">Amino-acid degradation; L-kynurenine degradation; kynurenate from L-kynurenine: step 1/2.</text>
</comment>
<dbReference type="GO" id="GO:0005739">
    <property type="term" value="C:mitochondrion"/>
    <property type="evidence" value="ECO:0007669"/>
    <property type="project" value="TreeGrafter"/>
</dbReference>
<comment type="similarity">
    <text evidence="2">Belongs to the class-I pyridoxal-phosphate-dependent aminotransferase family.</text>
</comment>
<evidence type="ECO:0000256" key="5">
    <source>
        <dbReference type="ARBA" id="ARBA00022679"/>
    </source>
</evidence>
<evidence type="ECO:0000259" key="8">
    <source>
        <dbReference type="Pfam" id="PF00155"/>
    </source>
</evidence>
<evidence type="ECO:0000256" key="2">
    <source>
        <dbReference type="ARBA" id="ARBA00007441"/>
    </source>
</evidence>
<organism evidence="9 10">
    <name type="scientific">Adineta steineri</name>
    <dbReference type="NCBI Taxonomy" id="433720"/>
    <lineage>
        <taxon>Eukaryota</taxon>
        <taxon>Metazoa</taxon>
        <taxon>Spiralia</taxon>
        <taxon>Gnathifera</taxon>
        <taxon>Rotifera</taxon>
        <taxon>Eurotatoria</taxon>
        <taxon>Bdelloidea</taxon>
        <taxon>Adinetida</taxon>
        <taxon>Adinetidae</taxon>
        <taxon>Adineta</taxon>
    </lineage>
</organism>
<gene>
    <name evidence="9" type="ORF">JYZ213_LOCUS19618</name>
</gene>
<dbReference type="FunFam" id="3.90.1150.10:FF:000021">
    <property type="entry name" value="Kynurenine--oxoglutarate transaminase 3"/>
    <property type="match status" value="1"/>
</dbReference>
<dbReference type="Gene3D" id="3.40.640.10">
    <property type="entry name" value="Type I PLP-dependent aspartate aminotransferase-like (Major domain)"/>
    <property type="match status" value="1"/>
</dbReference>
<evidence type="ECO:0000256" key="3">
    <source>
        <dbReference type="ARBA" id="ARBA00011738"/>
    </source>
</evidence>
<dbReference type="EMBL" id="CAJNOG010000200">
    <property type="protein sequence ID" value="CAF1068462.1"/>
    <property type="molecule type" value="Genomic_DNA"/>
</dbReference>
<feature type="domain" description="Aminotransferase class I/classII large" evidence="8">
    <location>
        <begin position="72"/>
        <end position="457"/>
    </location>
</feature>
<dbReference type="PANTHER" id="PTHR43807:SF20">
    <property type="entry name" value="FI04487P"/>
    <property type="match status" value="1"/>
</dbReference>
<keyword evidence="4" id="KW-0032">Aminotransferase</keyword>
<dbReference type="PANTHER" id="PTHR43807">
    <property type="entry name" value="FI04487P"/>
    <property type="match status" value="1"/>
</dbReference>
<sequence length="461" mass="52959">MFIKTFSLSCRFIRHTHFIKRSIVTTIATSTKESSKTKKPIEKRNDLLAKRYIGLEKNIWVEFVALFAEHKAINVGQGFIDYEPPNFLINFYKEALDDNNILLHQYTRGFGHRRLVEAISNVYSSYFNRKIDPLNQILITGGACPSLFNSFHGFLNPGDEAILIEPFFDCYEPMVRSAGGIPRCIALKPKPGSTKADISSSADWILDKNELESMFNSRTRLIIINTPHNPIGKVFTHEELEHIASLCQKHDVICISDEVYEWITYDKNKKHIRMATLPNMWERTLTIGSAGKTFSSTGLKLGWTIGPEHLLRSCKIVHQDCVYTCPTLSQEVIARCFEYELKRLNSPECYFNSISSEFLEKRNKLVEVLKECGMKPVVPDGGYFILADFSQIAGDKFQSDAHDMKDFKFVRYLAKEKQIGIMPVTGFYTSEHRHLADNYIRFCFAKKDETLDKAIEILRQL</sequence>
<dbReference type="InterPro" id="IPR015424">
    <property type="entry name" value="PyrdxlP-dep_Trfase"/>
</dbReference>
<dbReference type="GO" id="GO:0016212">
    <property type="term" value="F:kynurenine-oxoglutarate transaminase activity"/>
    <property type="evidence" value="ECO:0007669"/>
    <property type="project" value="TreeGrafter"/>
</dbReference>
<evidence type="ECO:0000313" key="10">
    <source>
        <dbReference type="Proteomes" id="UP000663845"/>
    </source>
</evidence>
<proteinExistence type="inferred from homology"/>
<evidence type="ECO:0000256" key="4">
    <source>
        <dbReference type="ARBA" id="ARBA00022576"/>
    </source>
</evidence>
<evidence type="ECO:0000313" key="9">
    <source>
        <dbReference type="EMBL" id="CAF1068462.1"/>
    </source>
</evidence>
<dbReference type="CDD" id="cd00609">
    <property type="entry name" value="AAT_like"/>
    <property type="match status" value="1"/>
</dbReference>
<reference evidence="9" key="1">
    <citation type="submission" date="2021-02" db="EMBL/GenBank/DDBJ databases">
        <authorList>
            <person name="Nowell W R."/>
        </authorList>
    </citation>
    <scope>NUCLEOTIDE SEQUENCE</scope>
</reference>
<dbReference type="InterPro" id="IPR015421">
    <property type="entry name" value="PyrdxlP-dep_Trfase_major"/>
</dbReference>
<accession>A0A814LUC5</accession>
<keyword evidence="5" id="KW-0808">Transferase</keyword>
<evidence type="ECO:0000256" key="7">
    <source>
        <dbReference type="ARBA" id="ARBA00024016"/>
    </source>
</evidence>
<dbReference type="FunFam" id="3.40.640.10:FF:000024">
    <property type="entry name" value="Kynurenine--oxoglutarate transaminase 3"/>
    <property type="match status" value="1"/>
</dbReference>
<dbReference type="InterPro" id="IPR051326">
    <property type="entry name" value="Kynurenine-oxoglutarate_AT"/>
</dbReference>
<comment type="cofactor">
    <cofactor evidence="1">
        <name>pyridoxal 5'-phosphate</name>
        <dbReference type="ChEBI" id="CHEBI:597326"/>
    </cofactor>
</comment>
<evidence type="ECO:0000256" key="1">
    <source>
        <dbReference type="ARBA" id="ARBA00001933"/>
    </source>
</evidence>
<dbReference type="Gene3D" id="3.90.1150.10">
    <property type="entry name" value="Aspartate Aminotransferase, domain 1"/>
    <property type="match status" value="1"/>
</dbReference>
<keyword evidence="6" id="KW-0663">Pyridoxal phosphate</keyword>
<comment type="caution">
    <text evidence="9">The sequence shown here is derived from an EMBL/GenBank/DDBJ whole genome shotgun (WGS) entry which is preliminary data.</text>
</comment>
<name>A0A814LUC5_9BILA</name>
<evidence type="ECO:0000256" key="6">
    <source>
        <dbReference type="ARBA" id="ARBA00022898"/>
    </source>
</evidence>
<dbReference type="Proteomes" id="UP000663845">
    <property type="component" value="Unassembled WGS sequence"/>
</dbReference>
<dbReference type="GO" id="GO:0097053">
    <property type="term" value="P:L-kynurenine catabolic process"/>
    <property type="evidence" value="ECO:0007669"/>
    <property type="project" value="UniProtKB-UniPathway"/>
</dbReference>
<dbReference type="SUPFAM" id="SSF53383">
    <property type="entry name" value="PLP-dependent transferases"/>
    <property type="match status" value="1"/>
</dbReference>
<protein>
    <recommendedName>
        <fullName evidence="8">Aminotransferase class I/classII large domain-containing protein</fullName>
    </recommendedName>
</protein>
<dbReference type="GO" id="GO:0030170">
    <property type="term" value="F:pyridoxal phosphate binding"/>
    <property type="evidence" value="ECO:0007669"/>
    <property type="project" value="InterPro"/>
</dbReference>
<dbReference type="Pfam" id="PF00155">
    <property type="entry name" value="Aminotran_1_2"/>
    <property type="match status" value="1"/>
</dbReference>
<dbReference type="InterPro" id="IPR015422">
    <property type="entry name" value="PyrdxlP-dep_Trfase_small"/>
</dbReference>
<dbReference type="UniPathway" id="UPA00334">
    <property type="reaction ID" value="UER00726"/>
</dbReference>
<comment type="subunit">
    <text evidence="3">Homodimer.</text>
</comment>
<dbReference type="AlphaFoldDB" id="A0A814LUC5"/>
<dbReference type="InterPro" id="IPR004839">
    <property type="entry name" value="Aminotransferase_I/II_large"/>
</dbReference>